<dbReference type="EMBL" id="CM001748">
    <property type="protein sequence ID" value="KJB61872.1"/>
    <property type="molecule type" value="Genomic_DNA"/>
</dbReference>
<dbReference type="OMA" id="WLPWLQI"/>
<proteinExistence type="predicted"/>
<dbReference type="Gramene" id="KJB61872">
    <property type="protein sequence ID" value="KJB61872"/>
    <property type="gene ID" value="B456_009G387700"/>
</dbReference>
<keyword evidence="3" id="KW-1185">Reference proteome</keyword>
<name>A0A0D2QV11_GOSRA</name>
<evidence type="ECO:0000256" key="1">
    <source>
        <dbReference type="SAM" id="Phobius"/>
    </source>
</evidence>
<keyword evidence="1" id="KW-0812">Transmembrane</keyword>
<accession>A0A0D2QV11</accession>
<dbReference type="Proteomes" id="UP000032304">
    <property type="component" value="Chromosome 9"/>
</dbReference>
<dbReference type="AlphaFoldDB" id="A0A0D2QV11"/>
<feature type="transmembrane region" description="Helical" evidence="1">
    <location>
        <begin position="51"/>
        <end position="72"/>
    </location>
</feature>
<keyword evidence="1" id="KW-0472">Membrane</keyword>
<gene>
    <name evidence="2" type="ORF">B456_009G387700</name>
</gene>
<sequence length="75" mass="7877">MAFGRDSVLLVRFLYLLVFSFGTLPFIETVAGTGASVLTSTFSGSESCATASISSSGFTAFVDPATFFLALFSRS</sequence>
<reference evidence="2 3" key="1">
    <citation type="journal article" date="2012" name="Nature">
        <title>Repeated polyploidization of Gossypium genomes and the evolution of spinnable cotton fibres.</title>
        <authorList>
            <person name="Paterson A.H."/>
            <person name="Wendel J.F."/>
            <person name="Gundlach H."/>
            <person name="Guo H."/>
            <person name="Jenkins J."/>
            <person name="Jin D."/>
            <person name="Llewellyn D."/>
            <person name="Showmaker K.C."/>
            <person name="Shu S."/>
            <person name="Udall J."/>
            <person name="Yoo M.J."/>
            <person name="Byers R."/>
            <person name="Chen W."/>
            <person name="Doron-Faigenboim A."/>
            <person name="Duke M.V."/>
            <person name="Gong L."/>
            <person name="Grimwood J."/>
            <person name="Grover C."/>
            <person name="Grupp K."/>
            <person name="Hu G."/>
            <person name="Lee T.H."/>
            <person name="Li J."/>
            <person name="Lin L."/>
            <person name="Liu T."/>
            <person name="Marler B.S."/>
            <person name="Page J.T."/>
            <person name="Roberts A.W."/>
            <person name="Romanel E."/>
            <person name="Sanders W.S."/>
            <person name="Szadkowski E."/>
            <person name="Tan X."/>
            <person name="Tang H."/>
            <person name="Xu C."/>
            <person name="Wang J."/>
            <person name="Wang Z."/>
            <person name="Zhang D."/>
            <person name="Zhang L."/>
            <person name="Ashrafi H."/>
            <person name="Bedon F."/>
            <person name="Bowers J.E."/>
            <person name="Brubaker C.L."/>
            <person name="Chee P.W."/>
            <person name="Das S."/>
            <person name="Gingle A.R."/>
            <person name="Haigler C.H."/>
            <person name="Harker D."/>
            <person name="Hoffmann L.V."/>
            <person name="Hovav R."/>
            <person name="Jones D.C."/>
            <person name="Lemke C."/>
            <person name="Mansoor S."/>
            <person name="ur Rahman M."/>
            <person name="Rainville L.N."/>
            <person name="Rambani A."/>
            <person name="Reddy U.K."/>
            <person name="Rong J.K."/>
            <person name="Saranga Y."/>
            <person name="Scheffler B.E."/>
            <person name="Scheffler J.A."/>
            <person name="Stelly D.M."/>
            <person name="Triplett B.A."/>
            <person name="Van Deynze A."/>
            <person name="Vaslin M.F."/>
            <person name="Waghmare V.N."/>
            <person name="Walford S.A."/>
            <person name="Wright R.J."/>
            <person name="Zaki E.A."/>
            <person name="Zhang T."/>
            <person name="Dennis E.S."/>
            <person name="Mayer K.F."/>
            <person name="Peterson D.G."/>
            <person name="Rokhsar D.S."/>
            <person name="Wang X."/>
            <person name="Schmutz J."/>
        </authorList>
    </citation>
    <scope>NUCLEOTIDE SEQUENCE [LARGE SCALE GENOMIC DNA]</scope>
</reference>
<organism evidence="2 3">
    <name type="scientific">Gossypium raimondii</name>
    <name type="common">Peruvian cotton</name>
    <name type="synonym">Gossypium klotzschianum subsp. raimondii</name>
    <dbReference type="NCBI Taxonomy" id="29730"/>
    <lineage>
        <taxon>Eukaryota</taxon>
        <taxon>Viridiplantae</taxon>
        <taxon>Streptophyta</taxon>
        <taxon>Embryophyta</taxon>
        <taxon>Tracheophyta</taxon>
        <taxon>Spermatophyta</taxon>
        <taxon>Magnoliopsida</taxon>
        <taxon>eudicotyledons</taxon>
        <taxon>Gunneridae</taxon>
        <taxon>Pentapetalae</taxon>
        <taxon>rosids</taxon>
        <taxon>malvids</taxon>
        <taxon>Malvales</taxon>
        <taxon>Malvaceae</taxon>
        <taxon>Malvoideae</taxon>
        <taxon>Gossypium</taxon>
    </lineage>
</organism>
<feature type="transmembrane region" description="Helical" evidence="1">
    <location>
        <begin position="12"/>
        <end position="31"/>
    </location>
</feature>
<evidence type="ECO:0000313" key="2">
    <source>
        <dbReference type="EMBL" id="KJB61872.1"/>
    </source>
</evidence>
<keyword evidence="1" id="KW-1133">Transmembrane helix</keyword>
<protein>
    <submittedName>
        <fullName evidence="2">Uncharacterized protein</fullName>
    </submittedName>
</protein>
<evidence type="ECO:0000313" key="3">
    <source>
        <dbReference type="Proteomes" id="UP000032304"/>
    </source>
</evidence>